<organism evidence="2 3">
    <name type="scientific">Corynebacterium intestinale</name>
    <dbReference type="NCBI Taxonomy" id="2943492"/>
    <lineage>
        <taxon>Bacteria</taxon>
        <taxon>Bacillati</taxon>
        <taxon>Actinomycetota</taxon>
        <taxon>Actinomycetes</taxon>
        <taxon>Mycobacteriales</taxon>
        <taxon>Corynebacteriaceae</taxon>
        <taxon>Corynebacterium</taxon>
    </lineage>
</organism>
<protein>
    <submittedName>
        <fullName evidence="2">Glycosyltransferase</fullName>
        <ecNumber evidence="2">2.4.-.-</ecNumber>
    </submittedName>
</protein>
<evidence type="ECO:0000313" key="3">
    <source>
        <dbReference type="Proteomes" id="UP001203579"/>
    </source>
</evidence>
<keyword evidence="2" id="KW-0808">Transferase</keyword>
<evidence type="ECO:0000313" key="2">
    <source>
        <dbReference type="EMBL" id="MCL8493841.1"/>
    </source>
</evidence>
<dbReference type="InterPro" id="IPR029044">
    <property type="entry name" value="Nucleotide-diphossugar_trans"/>
</dbReference>
<gene>
    <name evidence="2" type="ORF">M5J06_06815</name>
</gene>
<dbReference type="Proteomes" id="UP001203579">
    <property type="component" value="Unassembled WGS sequence"/>
</dbReference>
<sequence length="692" mass="77694">MSTYRPGISIIIPSFAPVSTQSTNSALVFALTSLVQQTVCTELIEVLVVFNGPGALRMEPDLSERFPDLDLRVLRTTSPGAGRARNLGIACASRSFVTFLDDDDALEPQFIATGLEHAEDGVCVLLPIHDSVDGSFSQENSLNTRILGLRGTTVPVATAPWALGFNASKVIPTELAQRYRYKETLRSGEDVAYFAHLLEVPGMLLRVPSRYEGTAYLRTIRDRSVSRQAEGFDFNVTQRLECMAQLRAIREYDTKTHARQKLEDAQFGFVETYLRDHPSEIRRAIETAISLKVSGLDWGELRPDKAKRLVFSYCFPPYADTSANVTAKVIRQDAELVDVFSANMSRVREYDESARLIVDPYLAHVEELDVVPSFSHWRAICSYASQAARKAHKQAKSRGGYESMYSRALWSGSHVAAALFKSKHPETYWQAEFSDPLSVGVDGGLRPGKLTRGVTTYRLRKMIERTDWADIQIATHFELTELVTFLYADEVIFTNANQQEVMLERYPADLRRLVQSKSRIRHQTVPTEEMYSLVGSDYRLDPALINIAYFGNFYVNRGIDDILTALAHHPARDRFRLHIFTSNPNKLRRDLWGHPAEECLCINGYLPYLQFLNLSTRFDVLVVNDTDTTGSSFGANPFLPSKYADYAGSGVDVWGVVTDDSPLSKLPLAFSTHVGNTMQAHNVLDQLLRQAE</sequence>
<feature type="domain" description="Glycosyltransferase 2-like" evidence="1">
    <location>
        <begin position="9"/>
        <end position="136"/>
    </location>
</feature>
<dbReference type="PANTHER" id="PTHR43685">
    <property type="entry name" value="GLYCOSYLTRANSFERASE"/>
    <property type="match status" value="1"/>
</dbReference>
<comment type="caution">
    <text evidence="2">The sequence shown here is derived from an EMBL/GenBank/DDBJ whole genome shotgun (WGS) entry which is preliminary data.</text>
</comment>
<keyword evidence="2" id="KW-0328">Glycosyltransferase</keyword>
<dbReference type="Pfam" id="PF00535">
    <property type="entry name" value="Glycos_transf_2"/>
    <property type="match status" value="1"/>
</dbReference>
<dbReference type="PANTHER" id="PTHR43685:SF2">
    <property type="entry name" value="GLYCOSYLTRANSFERASE 2-LIKE DOMAIN-CONTAINING PROTEIN"/>
    <property type="match status" value="1"/>
</dbReference>
<dbReference type="SUPFAM" id="SSF53448">
    <property type="entry name" value="Nucleotide-diphospho-sugar transferases"/>
    <property type="match status" value="1"/>
</dbReference>
<dbReference type="GO" id="GO:0016757">
    <property type="term" value="F:glycosyltransferase activity"/>
    <property type="evidence" value="ECO:0007669"/>
    <property type="project" value="UniProtKB-KW"/>
</dbReference>
<dbReference type="Gene3D" id="3.90.550.10">
    <property type="entry name" value="Spore Coat Polysaccharide Biosynthesis Protein SpsA, Chain A"/>
    <property type="match status" value="1"/>
</dbReference>
<dbReference type="EC" id="2.4.-.-" evidence="2"/>
<proteinExistence type="predicted"/>
<name>A0ABT0T9U1_9CORY</name>
<dbReference type="SUPFAM" id="SSF53756">
    <property type="entry name" value="UDP-Glycosyltransferase/glycogen phosphorylase"/>
    <property type="match status" value="1"/>
</dbReference>
<dbReference type="InterPro" id="IPR001173">
    <property type="entry name" value="Glyco_trans_2-like"/>
</dbReference>
<evidence type="ECO:0000259" key="1">
    <source>
        <dbReference type="Pfam" id="PF00535"/>
    </source>
</evidence>
<keyword evidence="3" id="KW-1185">Reference proteome</keyword>
<dbReference type="InterPro" id="IPR050834">
    <property type="entry name" value="Glycosyltransf_2"/>
</dbReference>
<accession>A0ABT0T9U1</accession>
<reference evidence="2 3" key="1">
    <citation type="submission" date="2022-05" db="EMBL/GenBank/DDBJ databases">
        <title>Corynebacterium sp. B5-R-101 sp. nov., isolated from human feces.</title>
        <authorList>
            <person name="Shamsuzzaman M."/>
            <person name="Dahal R.H."/>
        </authorList>
    </citation>
    <scope>NUCLEOTIDE SEQUENCE [LARGE SCALE GENOMIC DNA]</scope>
    <source>
        <strain evidence="2 3">B5-R-101</strain>
    </source>
</reference>
<dbReference type="RefSeq" id="WP_250224268.1">
    <property type="nucleotide sequence ID" value="NZ_JAMFTR010000004.1"/>
</dbReference>
<dbReference type="EMBL" id="JAMKFF010000004">
    <property type="protein sequence ID" value="MCL8493841.1"/>
    <property type="molecule type" value="Genomic_DNA"/>
</dbReference>
<dbReference type="CDD" id="cd00761">
    <property type="entry name" value="Glyco_tranf_GTA_type"/>
    <property type="match status" value="1"/>
</dbReference>